<dbReference type="Proteomes" id="UP000694555">
    <property type="component" value="Unplaced"/>
</dbReference>
<sequence>LNPPLCIPGRGLLSGAGLSLESLLTNMRCKCIKSTARVINLGLILAIDVTPPGIHCRRKEIILTLKKNKKVCVAPEASWIQLLIHKLTQRYATPSERKTSGVSKRAGRTLPSSS</sequence>
<evidence type="ECO:0000256" key="5">
    <source>
        <dbReference type="SAM" id="MobiDB-lite"/>
    </source>
</evidence>
<name>A0A8C0BHJ2_9AVES</name>
<proteinExistence type="inferred from homology"/>
<comment type="similarity">
    <text evidence="2">Belongs to the intercrine alpha (chemokine CxC) family.</text>
</comment>
<dbReference type="FunFam" id="2.40.50.40:FF:000004">
    <property type="entry name" value="C-X-C motif chemokine"/>
    <property type="match status" value="1"/>
</dbReference>
<evidence type="ECO:0000256" key="1">
    <source>
        <dbReference type="ARBA" id="ARBA00004613"/>
    </source>
</evidence>
<comment type="subcellular location">
    <subcellularLocation>
        <location evidence="1">Secreted</location>
    </subcellularLocation>
</comment>
<dbReference type="GO" id="GO:0006952">
    <property type="term" value="P:defense response"/>
    <property type="evidence" value="ECO:0007669"/>
    <property type="project" value="InterPro"/>
</dbReference>
<organism evidence="7 8">
    <name type="scientific">Buteo japonicus</name>
    <dbReference type="NCBI Taxonomy" id="224669"/>
    <lineage>
        <taxon>Eukaryota</taxon>
        <taxon>Metazoa</taxon>
        <taxon>Chordata</taxon>
        <taxon>Craniata</taxon>
        <taxon>Vertebrata</taxon>
        <taxon>Euteleostomi</taxon>
        <taxon>Archelosauria</taxon>
        <taxon>Archosauria</taxon>
        <taxon>Dinosauria</taxon>
        <taxon>Saurischia</taxon>
        <taxon>Theropoda</taxon>
        <taxon>Coelurosauria</taxon>
        <taxon>Aves</taxon>
        <taxon>Neognathae</taxon>
        <taxon>Neoaves</taxon>
        <taxon>Telluraves</taxon>
        <taxon>Accipitrimorphae</taxon>
        <taxon>Accipitriformes</taxon>
        <taxon>Accipitridae</taxon>
        <taxon>Accipitrinae</taxon>
        <taxon>Buteo</taxon>
    </lineage>
</organism>
<evidence type="ECO:0000313" key="7">
    <source>
        <dbReference type="Ensembl" id="ENSBJAP00000016946.1"/>
    </source>
</evidence>
<dbReference type="GO" id="GO:0008009">
    <property type="term" value="F:chemokine activity"/>
    <property type="evidence" value="ECO:0007669"/>
    <property type="project" value="InterPro"/>
</dbReference>
<reference evidence="7" key="2">
    <citation type="submission" date="2025-09" db="UniProtKB">
        <authorList>
            <consortium name="Ensembl"/>
        </authorList>
    </citation>
    <scope>IDENTIFICATION</scope>
</reference>
<evidence type="ECO:0000256" key="2">
    <source>
        <dbReference type="ARBA" id="ARBA00010665"/>
    </source>
</evidence>
<evidence type="ECO:0000313" key="8">
    <source>
        <dbReference type="Proteomes" id="UP000694555"/>
    </source>
</evidence>
<dbReference type="PANTHER" id="PTHR12015:SF198">
    <property type="entry name" value="PLATELET BASIC PROTEIN"/>
    <property type="match status" value="1"/>
</dbReference>
<evidence type="ECO:0000256" key="3">
    <source>
        <dbReference type="ARBA" id="ARBA00022514"/>
    </source>
</evidence>
<dbReference type="Ensembl" id="ENSBJAT00000017404.1">
    <property type="protein sequence ID" value="ENSBJAP00000016946.1"/>
    <property type="gene ID" value="ENSBJAG00000011172.1"/>
</dbReference>
<feature type="region of interest" description="Disordered" evidence="5">
    <location>
        <begin position="92"/>
        <end position="114"/>
    </location>
</feature>
<keyword evidence="3" id="KW-0202">Cytokine</keyword>
<dbReference type="Gene3D" id="2.40.50.40">
    <property type="match status" value="1"/>
</dbReference>
<evidence type="ECO:0000256" key="4">
    <source>
        <dbReference type="ARBA" id="ARBA00022525"/>
    </source>
</evidence>
<dbReference type="InterPro" id="IPR036048">
    <property type="entry name" value="Interleukin_8-like_sf"/>
</dbReference>
<dbReference type="InterPro" id="IPR033899">
    <property type="entry name" value="CXC_Chemokine_domain"/>
</dbReference>
<dbReference type="GO" id="GO:0005615">
    <property type="term" value="C:extracellular space"/>
    <property type="evidence" value="ECO:0007669"/>
    <property type="project" value="UniProtKB-KW"/>
</dbReference>
<dbReference type="InterPro" id="IPR039809">
    <property type="entry name" value="Chemokine_b/g/d"/>
</dbReference>
<dbReference type="InterPro" id="IPR001811">
    <property type="entry name" value="Chemokine_IL8-like_dom"/>
</dbReference>
<dbReference type="GO" id="GO:0006955">
    <property type="term" value="P:immune response"/>
    <property type="evidence" value="ECO:0007669"/>
    <property type="project" value="InterPro"/>
</dbReference>
<dbReference type="Pfam" id="PF00048">
    <property type="entry name" value="IL8"/>
    <property type="match status" value="1"/>
</dbReference>
<dbReference type="InterPro" id="IPR001089">
    <property type="entry name" value="Chemokine_CXC"/>
</dbReference>
<dbReference type="PANTHER" id="PTHR12015">
    <property type="entry name" value="SMALL INDUCIBLE CYTOKINE A"/>
    <property type="match status" value="1"/>
</dbReference>
<keyword evidence="8" id="KW-1185">Reference proteome</keyword>
<dbReference type="SMART" id="SM00199">
    <property type="entry name" value="SCY"/>
    <property type="match status" value="1"/>
</dbReference>
<reference evidence="7" key="1">
    <citation type="submission" date="2025-08" db="UniProtKB">
        <authorList>
            <consortium name="Ensembl"/>
        </authorList>
    </citation>
    <scope>IDENTIFICATION</scope>
</reference>
<protein>
    <submittedName>
        <fullName evidence="7">C-X-C motif chemokine ligand 13</fullName>
    </submittedName>
</protein>
<feature type="domain" description="Chemokine interleukin-8-like" evidence="6">
    <location>
        <begin position="26"/>
        <end position="87"/>
    </location>
</feature>
<dbReference type="CDD" id="cd00273">
    <property type="entry name" value="Chemokine_CXC"/>
    <property type="match status" value="1"/>
</dbReference>
<accession>A0A8C0BHJ2</accession>
<dbReference type="AlphaFoldDB" id="A0A8C0BHJ2"/>
<evidence type="ECO:0000259" key="6">
    <source>
        <dbReference type="SMART" id="SM00199"/>
    </source>
</evidence>
<dbReference type="SUPFAM" id="SSF54117">
    <property type="entry name" value="Interleukin 8-like chemokines"/>
    <property type="match status" value="1"/>
</dbReference>
<dbReference type="PRINTS" id="PR00437">
    <property type="entry name" value="SMALLCYTKCXC"/>
</dbReference>
<keyword evidence="4" id="KW-0964">Secreted</keyword>